<evidence type="ECO:0000313" key="1">
    <source>
        <dbReference type="EMBL" id="GAN35656.1"/>
    </source>
</evidence>
<proteinExistence type="predicted"/>
<dbReference type="AlphaFoldDB" id="A0A0C9PL16"/>
<gene>
    <name evidence="1" type="ORF">LC0644_0245</name>
</gene>
<protein>
    <submittedName>
        <fullName evidence="1">Uncharacterized protein</fullName>
    </submittedName>
</protein>
<name>A0A0C9PL16_LACPA</name>
<reference evidence="2" key="1">
    <citation type="submission" date="2014-05" db="EMBL/GenBank/DDBJ databases">
        <title>Whole genome sequencing of Lactobacillus casei NRIC0644.</title>
        <authorList>
            <person name="Atarashi H."/>
            <person name="Yoshida Y."/>
            <person name="Fujimura S."/>
            <person name="Tanaka N."/>
            <person name="Shiwa Y."/>
            <person name="Yoshikawa H."/>
            <person name="Okada S."/>
            <person name="Nakagawa J."/>
        </authorList>
    </citation>
    <scope>NUCLEOTIDE SEQUENCE [LARGE SCALE GENOMIC DNA]</scope>
    <source>
        <strain evidence="2">NRIC0644</strain>
    </source>
</reference>
<evidence type="ECO:0000313" key="2">
    <source>
        <dbReference type="Proteomes" id="UP000032552"/>
    </source>
</evidence>
<comment type="caution">
    <text evidence="1">The sequence shown here is derived from an EMBL/GenBank/DDBJ whole genome shotgun (WGS) entry which is preliminary data.</text>
</comment>
<dbReference type="RefSeq" id="WP_045624643.1">
    <property type="nucleotide sequence ID" value="NZ_BAYM01000009.1"/>
</dbReference>
<organism evidence="1 2">
    <name type="scientific">Lacticaseibacillus paracasei NRIC 0644</name>
    <dbReference type="NCBI Taxonomy" id="1435038"/>
    <lineage>
        <taxon>Bacteria</taxon>
        <taxon>Bacillati</taxon>
        <taxon>Bacillota</taxon>
        <taxon>Bacilli</taxon>
        <taxon>Lactobacillales</taxon>
        <taxon>Lactobacillaceae</taxon>
        <taxon>Lacticaseibacillus</taxon>
    </lineage>
</organism>
<accession>A0A0C9PL16</accession>
<sequence>MKRIEMKVIRMPSGKYLCNAAWDGIDQTPKLSQAIKWYGEKGETDPYKTAHDWGGKVVVLREVRDETRD</sequence>
<dbReference type="Proteomes" id="UP000032552">
    <property type="component" value="Unassembled WGS sequence"/>
</dbReference>
<dbReference type="EMBL" id="BAYM01000009">
    <property type="protein sequence ID" value="GAN35656.1"/>
    <property type="molecule type" value="Genomic_DNA"/>
</dbReference>